<proteinExistence type="predicted"/>
<keyword evidence="2" id="KW-1133">Transmembrane helix</keyword>
<dbReference type="Proteomes" id="UP000235786">
    <property type="component" value="Unassembled WGS sequence"/>
</dbReference>
<accession>A0A2J6S2W1</accession>
<evidence type="ECO:0000256" key="1">
    <source>
        <dbReference type="SAM" id="MobiDB-lite"/>
    </source>
</evidence>
<keyword evidence="2" id="KW-0812">Transmembrane</keyword>
<reference evidence="3 4" key="1">
    <citation type="submission" date="2016-04" db="EMBL/GenBank/DDBJ databases">
        <title>A degradative enzymes factory behind the ericoid mycorrhizal symbiosis.</title>
        <authorList>
            <consortium name="DOE Joint Genome Institute"/>
            <person name="Martino E."/>
            <person name="Morin E."/>
            <person name="Grelet G."/>
            <person name="Kuo A."/>
            <person name="Kohler A."/>
            <person name="Daghino S."/>
            <person name="Barry K."/>
            <person name="Choi C."/>
            <person name="Cichocki N."/>
            <person name="Clum A."/>
            <person name="Copeland A."/>
            <person name="Hainaut M."/>
            <person name="Haridas S."/>
            <person name="Labutti K."/>
            <person name="Lindquist E."/>
            <person name="Lipzen A."/>
            <person name="Khouja H.-R."/>
            <person name="Murat C."/>
            <person name="Ohm R."/>
            <person name="Olson A."/>
            <person name="Spatafora J."/>
            <person name="Veneault-Fourrey C."/>
            <person name="Henrissat B."/>
            <person name="Grigoriev I."/>
            <person name="Martin F."/>
            <person name="Perotto S."/>
        </authorList>
    </citation>
    <scope>NUCLEOTIDE SEQUENCE [LARGE SCALE GENOMIC DNA]</scope>
    <source>
        <strain evidence="3 4">F</strain>
    </source>
</reference>
<name>A0A2J6S2W1_HYAVF</name>
<evidence type="ECO:0000313" key="3">
    <source>
        <dbReference type="EMBL" id="PMD45109.1"/>
    </source>
</evidence>
<sequence>MGCSWGRSRTRNPRDGRVCLFVWLWICVCAGGAAIIALQTCSCKEKPIEGESSRVVDVRSLDAIDDGEEGAKQPVLRLAGRAPQYPGSRGDGPH</sequence>
<feature type="region of interest" description="Disordered" evidence="1">
    <location>
        <begin position="75"/>
        <end position="94"/>
    </location>
</feature>
<feature type="transmembrane region" description="Helical" evidence="2">
    <location>
        <begin position="20"/>
        <end position="38"/>
    </location>
</feature>
<keyword evidence="2" id="KW-0472">Membrane</keyword>
<dbReference type="AlphaFoldDB" id="A0A2J6S2W1"/>
<dbReference type="EMBL" id="KZ613940">
    <property type="protein sequence ID" value="PMD45109.1"/>
    <property type="molecule type" value="Genomic_DNA"/>
</dbReference>
<keyword evidence="4" id="KW-1185">Reference proteome</keyword>
<organism evidence="3 4">
    <name type="scientific">Hyaloscypha variabilis (strain UAMH 11265 / GT02V1 / F)</name>
    <name type="common">Meliniomyces variabilis</name>
    <dbReference type="NCBI Taxonomy" id="1149755"/>
    <lineage>
        <taxon>Eukaryota</taxon>
        <taxon>Fungi</taxon>
        <taxon>Dikarya</taxon>
        <taxon>Ascomycota</taxon>
        <taxon>Pezizomycotina</taxon>
        <taxon>Leotiomycetes</taxon>
        <taxon>Helotiales</taxon>
        <taxon>Hyaloscyphaceae</taxon>
        <taxon>Hyaloscypha</taxon>
        <taxon>Hyaloscypha variabilis</taxon>
    </lineage>
</organism>
<protein>
    <submittedName>
        <fullName evidence="3">Uncharacterized protein</fullName>
    </submittedName>
</protein>
<gene>
    <name evidence="3" type="ORF">L207DRAFT_247390</name>
</gene>
<evidence type="ECO:0000313" key="4">
    <source>
        <dbReference type="Proteomes" id="UP000235786"/>
    </source>
</evidence>
<evidence type="ECO:0000256" key="2">
    <source>
        <dbReference type="SAM" id="Phobius"/>
    </source>
</evidence>